<evidence type="ECO:0000256" key="2">
    <source>
        <dbReference type="ARBA" id="ARBA00009665"/>
    </source>
</evidence>
<feature type="compositionally biased region" description="Gly residues" evidence="6">
    <location>
        <begin position="740"/>
        <end position="753"/>
    </location>
</feature>
<evidence type="ECO:0000256" key="3">
    <source>
        <dbReference type="ARBA" id="ARBA00022692"/>
    </source>
</evidence>
<evidence type="ECO:0000256" key="7">
    <source>
        <dbReference type="SAM" id="Phobius"/>
    </source>
</evidence>
<feature type="region of interest" description="Disordered" evidence="6">
    <location>
        <begin position="1053"/>
        <end position="1080"/>
    </location>
</feature>
<feature type="transmembrane region" description="Helical" evidence="7">
    <location>
        <begin position="393"/>
        <end position="412"/>
    </location>
</feature>
<evidence type="ECO:0000259" key="9">
    <source>
        <dbReference type="PROSITE" id="PS51382"/>
    </source>
</evidence>
<dbReference type="InterPro" id="IPR004331">
    <property type="entry name" value="SPX_dom"/>
</dbReference>
<keyword evidence="5 7" id="KW-0472">Membrane</keyword>
<evidence type="ECO:0000256" key="5">
    <source>
        <dbReference type="ARBA" id="ARBA00023136"/>
    </source>
</evidence>
<dbReference type="EMBL" id="JAKROA010000003">
    <property type="protein sequence ID" value="KAL5108841.1"/>
    <property type="molecule type" value="Genomic_DNA"/>
</dbReference>
<evidence type="ECO:0000256" key="1">
    <source>
        <dbReference type="ARBA" id="ARBA00004141"/>
    </source>
</evidence>
<organism evidence="10 11">
    <name type="scientific">Taenia crassiceps</name>
    <dbReference type="NCBI Taxonomy" id="6207"/>
    <lineage>
        <taxon>Eukaryota</taxon>
        <taxon>Metazoa</taxon>
        <taxon>Spiralia</taxon>
        <taxon>Lophotrochozoa</taxon>
        <taxon>Platyhelminthes</taxon>
        <taxon>Cestoda</taxon>
        <taxon>Eucestoda</taxon>
        <taxon>Cyclophyllidea</taxon>
        <taxon>Taeniidae</taxon>
        <taxon>Taenia</taxon>
    </lineage>
</organism>
<sequence length="1163" mass="132509">MKFAEHLSAHLTPEWRKQYIEYEALKEILYKALDDFEELPVVDAVTVSKHFDECDTVFFAMCQAELDKVNNFFAEKLAESKRKFAALKDECDRHFSTKRRAPIASLYLNSPAAVVEDELAQDASVYRTAEGTPEHTHSPVHRINDIDMLRRRRNTFRLKREEKRFIHPSRQVGQNEETPRLKTYDLKLALSEFYLSLVLLQNYQSLNFTGFRKILKKHDKLFQRSNGLEWYRNTVSEEPFHVDNSVDAMIVEVEETFTKLEGGNRQKAMKRLRVPPLAAQASGKSVFRFGFFLGIFLSEILCIILVAVFAKLPQFSYPAFRLFRGSFLVIYYVCMVGVNVYGWRSSGVNHVLIFEIDPRSHLNQFQLMEMGMFLADFWGAAVLLYQFSDLIHFPGYVTPLVLFTTMLVFLILPFHVFHFKSRFWLLKILFRIIRAPLARVRFPDFFLADQLNSLSFVLPDLAYFLCFFVNFIDNQMMIKGSLRNSTIPPPGASQLFVPKAGFCDGMMWGLQPILKALPAWWRFLQCLRRYRDLTVKSPVPHLMNAGKYSTTLISIVCSVISSINHHKAFFVLMILSKLCSSVCTTTWDLVMDWGLLDCSSKENMLLRDELVYRFRAYYYGAIVEDVIIRFAWILPIVFSHFRIVDVEIITTVVMFAEVTRRIIWNFFRLENEHLNNCGNFRAVRDIGIAPIRKETSPPPVMQEGDKAYGMFGQLYTLYRNNNNGSNDNSRDSDEINQGFDAGGSGGSGGGGGVAMENAPLPSTLAEYATMLRQNNHKSLWNHLRENYLQTKKEKRRRLDFDRIVSMEEALRAAKTDVQSKFGSATLTPRGATPTRDPARVHARLCEKVQRLSSTIATTQEPENAPPVQPPSLSQSLSKTAPQGTRLRTDSAPTYLSGGARSRCIVADGRQRKALTKPQRSTPGEKRASACLTSTHSIGDFSTKASSILQPRSEGISANRGLNSVIAPEMLPHLHSDDSPGDTVLPVRTSLLANRLRVLLNTFNSDNSTTTAPSSSSAVMMASGRDTQPKRWQHDTASGQRLVRAKTTEHGWLSKKEGKYEAESSGGLDGGQSGDFGNTSTLKTPRTWDRLNHEATEILKRFLESLRQCIQRSLLLNLPNIRTRWLDFKTFSRTQRSYQVKVVDPREHLRCRAERERIFAQKAL</sequence>
<evidence type="ECO:0000256" key="4">
    <source>
        <dbReference type="ARBA" id="ARBA00022989"/>
    </source>
</evidence>
<protein>
    <submittedName>
        <fullName evidence="10">Xenotropic and polytropic retroviru receptor 1</fullName>
    </submittedName>
</protein>
<dbReference type="PROSITE" id="PS51380">
    <property type="entry name" value="EXS"/>
    <property type="match status" value="1"/>
</dbReference>
<evidence type="ECO:0000256" key="6">
    <source>
        <dbReference type="SAM" id="MobiDB-lite"/>
    </source>
</evidence>
<feature type="transmembrane region" description="Helical" evidence="7">
    <location>
        <begin position="365"/>
        <end position="387"/>
    </location>
</feature>
<dbReference type="PANTHER" id="PTHR10783">
    <property type="entry name" value="XENOTROPIC AND POLYTROPIC RETROVIRUS RECEPTOR 1-RELATED"/>
    <property type="match status" value="1"/>
</dbReference>
<feature type="region of interest" description="Disordered" evidence="6">
    <location>
        <begin position="856"/>
        <end position="928"/>
    </location>
</feature>
<keyword evidence="3 7" id="KW-0812">Transmembrane</keyword>
<feature type="region of interest" description="Disordered" evidence="6">
    <location>
        <begin position="722"/>
        <end position="757"/>
    </location>
</feature>
<dbReference type="InterPro" id="IPR004342">
    <property type="entry name" value="EXS_C"/>
</dbReference>
<feature type="transmembrane region" description="Helical" evidence="7">
    <location>
        <begin position="289"/>
        <end position="310"/>
    </location>
</feature>
<evidence type="ECO:0000313" key="10">
    <source>
        <dbReference type="EMBL" id="KAL5108841.1"/>
    </source>
</evidence>
<gene>
    <name evidence="10" type="ORF">TcWFU_004360</name>
</gene>
<dbReference type="Pfam" id="PF03105">
    <property type="entry name" value="SPX"/>
    <property type="match status" value="2"/>
</dbReference>
<keyword evidence="10" id="KW-0675">Receptor</keyword>
<proteinExistence type="inferred from homology"/>
<reference evidence="10 11" key="1">
    <citation type="journal article" date="2022" name="Front. Cell. Infect. Microbiol.">
        <title>The Genomes of Two Strains of Taenia crassiceps the Animal Model for the Study of Human Cysticercosis.</title>
        <authorList>
            <person name="Bobes R.J."/>
            <person name="Estrada K."/>
            <person name="Rios-Valencia D.G."/>
            <person name="Calderon-Gallegos A."/>
            <person name="de la Torre P."/>
            <person name="Carrero J.C."/>
            <person name="Sanchez-Flores A."/>
            <person name="Laclette J.P."/>
        </authorList>
    </citation>
    <scope>NUCLEOTIDE SEQUENCE [LARGE SCALE GENOMIC DNA]</scope>
    <source>
        <strain evidence="10">WFUcys</strain>
    </source>
</reference>
<keyword evidence="4 7" id="KW-1133">Transmembrane helix</keyword>
<name>A0ABR4QGK9_9CEST</name>
<comment type="subcellular location">
    <subcellularLocation>
        <location evidence="1">Membrane</location>
        <topology evidence="1">Multi-pass membrane protein</topology>
    </subcellularLocation>
</comment>
<feature type="domain" description="EXS" evidence="8">
    <location>
        <begin position="502"/>
        <end position="701"/>
    </location>
</feature>
<accession>A0ABR4QGK9</accession>
<keyword evidence="11" id="KW-1185">Reference proteome</keyword>
<dbReference type="CDD" id="cd14477">
    <property type="entry name" value="SPX_XPR1_like"/>
    <property type="match status" value="1"/>
</dbReference>
<comment type="similarity">
    <text evidence="2">Belongs to the SYG1 (TC 2.A.94) family.</text>
</comment>
<dbReference type="Pfam" id="PF03124">
    <property type="entry name" value="EXS"/>
    <property type="match status" value="1"/>
</dbReference>
<dbReference type="PANTHER" id="PTHR10783:SF103">
    <property type="entry name" value="SOLUTE CARRIER FAMILY 53 MEMBER 1"/>
    <property type="match status" value="1"/>
</dbReference>
<dbReference type="PROSITE" id="PS51382">
    <property type="entry name" value="SPX"/>
    <property type="match status" value="1"/>
</dbReference>
<feature type="transmembrane region" description="Helical" evidence="7">
    <location>
        <begin position="322"/>
        <end position="344"/>
    </location>
</feature>
<comment type="caution">
    <text evidence="10">The sequence shown here is derived from an EMBL/GenBank/DDBJ whole genome shotgun (WGS) entry which is preliminary data.</text>
</comment>
<evidence type="ECO:0000259" key="8">
    <source>
        <dbReference type="PROSITE" id="PS51380"/>
    </source>
</evidence>
<feature type="domain" description="SPX" evidence="9">
    <location>
        <begin position="1"/>
        <end position="232"/>
    </location>
</feature>
<dbReference type="Proteomes" id="UP001651158">
    <property type="component" value="Unassembled WGS sequence"/>
</dbReference>
<feature type="transmembrane region" description="Helical" evidence="7">
    <location>
        <begin position="616"/>
        <end position="638"/>
    </location>
</feature>
<evidence type="ECO:0000313" key="11">
    <source>
        <dbReference type="Proteomes" id="UP001651158"/>
    </source>
</evidence>
<feature type="transmembrane region" description="Helical" evidence="7">
    <location>
        <begin position="454"/>
        <end position="472"/>
    </location>
</feature>